<dbReference type="PROSITE" id="PS50053">
    <property type="entry name" value="UBIQUITIN_2"/>
    <property type="match status" value="1"/>
</dbReference>
<dbReference type="GO" id="GO:0006511">
    <property type="term" value="P:ubiquitin-dependent protein catabolic process"/>
    <property type="evidence" value="ECO:0007669"/>
    <property type="project" value="TreeGrafter"/>
</dbReference>
<dbReference type="Gene3D" id="3.90.1750.10">
    <property type="entry name" value="Hect, E3 ligase catalytic domains"/>
    <property type="match status" value="1"/>
</dbReference>
<evidence type="ECO:0000259" key="9">
    <source>
        <dbReference type="PROSITE" id="PS50237"/>
    </source>
</evidence>
<evidence type="ECO:0000259" key="8">
    <source>
        <dbReference type="PROSITE" id="PS50053"/>
    </source>
</evidence>
<protein>
    <recommendedName>
        <fullName evidence="3">HECT-type E3 ubiquitin transferase</fullName>
        <ecNumber evidence="3">2.3.2.26</ecNumber>
    </recommendedName>
</protein>
<dbReference type="CDD" id="cd00078">
    <property type="entry name" value="HECTc"/>
    <property type="match status" value="1"/>
</dbReference>
<feature type="compositionally biased region" description="Low complexity" evidence="7">
    <location>
        <begin position="73"/>
        <end position="93"/>
    </location>
</feature>
<dbReference type="Pfam" id="PF00240">
    <property type="entry name" value="ubiquitin"/>
    <property type="match status" value="1"/>
</dbReference>
<keyword evidence="10" id="KW-1185">Reference proteome</keyword>
<keyword evidence="5 6" id="KW-0833">Ubl conjugation pathway</keyword>
<dbReference type="SMART" id="SM00213">
    <property type="entry name" value="UBQ"/>
    <property type="match status" value="1"/>
</dbReference>
<dbReference type="GO" id="GO:0005737">
    <property type="term" value="C:cytoplasm"/>
    <property type="evidence" value="ECO:0007669"/>
    <property type="project" value="TreeGrafter"/>
</dbReference>
<evidence type="ECO:0000256" key="2">
    <source>
        <dbReference type="ARBA" id="ARBA00004906"/>
    </source>
</evidence>
<dbReference type="InterPro" id="IPR035983">
    <property type="entry name" value="Hect_E3_ubiquitin_ligase"/>
</dbReference>
<dbReference type="Pfam" id="PF00632">
    <property type="entry name" value="HECT"/>
    <property type="match status" value="1"/>
</dbReference>
<name>A0A6P6U5S2_COFAR</name>
<dbReference type="PANTHER" id="PTHR11254">
    <property type="entry name" value="HECT DOMAIN UBIQUITIN-PROTEIN LIGASE"/>
    <property type="match status" value="1"/>
</dbReference>
<reference evidence="11" key="2">
    <citation type="submission" date="2025-08" db="UniProtKB">
        <authorList>
            <consortium name="RefSeq"/>
        </authorList>
    </citation>
    <scope>IDENTIFICATION</scope>
    <source>
        <tissue evidence="11">Leaves</tissue>
    </source>
</reference>
<dbReference type="GO" id="GO:0061630">
    <property type="term" value="F:ubiquitin protein ligase activity"/>
    <property type="evidence" value="ECO:0007669"/>
    <property type="project" value="UniProtKB-EC"/>
</dbReference>
<gene>
    <name evidence="11" type="primary">LOC113707722</name>
</gene>
<comment type="catalytic activity">
    <reaction evidence="1">
        <text>S-ubiquitinyl-[E2 ubiquitin-conjugating enzyme]-L-cysteine + [acceptor protein]-L-lysine = [E2 ubiquitin-conjugating enzyme]-L-cysteine + N(6)-ubiquitinyl-[acceptor protein]-L-lysine.</text>
        <dbReference type="EC" id="2.3.2.26"/>
    </reaction>
</comment>
<evidence type="ECO:0000256" key="6">
    <source>
        <dbReference type="PROSITE-ProRule" id="PRU00104"/>
    </source>
</evidence>
<dbReference type="OrthoDB" id="8068875at2759"/>
<dbReference type="InterPro" id="IPR000569">
    <property type="entry name" value="HECT_dom"/>
</dbReference>
<dbReference type="Proteomes" id="UP001652660">
    <property type="component" value="Chromosome 9c"/>
</dbReference>
<dbReference type="PANTHER" id="PTHR11254:SF424">
    <property type="entry name" value="E3 UBIQUITIN-PROTEIN LIGASE UPL5"/>
    <property type="match status" value="1"/>
</dbReference>
<comment type="pathway">
    <text evidence="2">Protein modification; protein ubiquitination.</text>
</comment>
<evidence type="ECO:0000256" key="3">
    <source>
        <dbReference type="ARBA" id="ARBA00012485"/>
    </source>
</evidence>
<sequence>MSSRLETIHNWTVSTTTAANSIKRKLDDFHSDSDDSDDDDLFSLGNSFFPALARMRKDHLAPSFTCPRPLLPSQPSRSSSPSSSESSAAAVASSDEDDSSGGGSSASSSSSSFFAPGLQFFVRMLSGGKTLVIHADPSDSVKSVHEKIQSVTRIPIEEQRLIYRGKQLQWEQSLSECDVQNDTGLQLVSRMRSTRHPNAWHCVDDMLSKILHLYKGDRTRPVGPTVKSRLAEFLNDIPQKDEDVESSISYLQIFLSSSVPAALVMLYLSPVKSNRDCADDCIKHFIQNCKTFCKGQVYGHLAHLVLEFCKLLGRGAGIEDPLYNTCRSCLGSMVEYVGFGGRETKMSKDGGIAVIEIFPFLRELAGRLSQDLASSLESSTGGGPAVGDVLDFVAFSFPIRNTIAFHLGINRRRAAAGGGGIAGQCNVPYYADEIKSLRVIFDDLLGKMDLCLKKLEEHLAAAEKGKGEHLLPGWCQYLTILKELGSISKLYKGAEEIFWTHMGQRKVALCYLVLKFAKRSDDNDWITDHKEVTNFEVRRHLAMMLLPEVKDDYEELHEMLIDRSQLLSESFEYIANAASDSLRAGLFMEFKNEEATGPGVLREWFFLVCQEIFNPQNALFKACPKDRRRFFPNPASKVNPLHLDYYKFCGRVIALALMHKIQVGIVLDRAFVLQLAGKDVSLEDIQDVDPYLYNSCKQILEMDPEVVDQDVLGLTFVQEVEELGTRKVIELCPDGQNIVVNSKNRKKYVDFLIEHRFVTSISEPVRKFGEGFSNIMSGSSIHIHKSFFQSLEPEDLNWMLRGSENAISVEDWIAHTELNGYKDTDPQISWFWKIVEQMSAEQKKILLFFWTSIKHLPIEGFGGLASKLYIYRTLEPNDRLPSSHTCFYRLCFPPYPSMPIMQDRLSLITQEHVGCSFGTW</sequence>
<dbReference type="SUPFAM" id="SSF54236">
    <property type="entry name" value="Ubiquitin-like"/>
    <property type="match status" value="1"/>
</dbReference>
<feature type="active site" description="Glycyl thioester intermediate" evidence="6">
    <location>
        <position position="886"/>
    </location>
</feature>
<dbReference type="AlphaFoldDB" id="A0A6P6U5S2"/>
<dbReference type="SMART" id="SM00119">
    <property type="entry name" value="HECTc"/>
    <property type="match status" value="1"/>
</dbReference>
<keyword evidence="4" id="KW-0808">Transferase</keyword>
<dbReference type="Gene3D" id="3.30.2410.10">
    <property type="entry name" value="Hect, E3 ligase catalytic domain"/>
    <property type="match status" value="1"/>
</dbReference>
<feature type="domain" description="HECT" evidence="9">
    <location>
        <begin position="578"/>
        <end position="920"/>
    </location>
</feature>
<dbReference type="PROSITE" id="PS50237">
    <property type="entry name" value="HECT"/>
    <property type="match status" value="1"/>
</dbReference>
<dbReference type="InterPro" id="IPR000626">
    <property type="entry name" value="Ubiquitin-like_dom"/>
</dbReference>
<evidence type="ECO:0000313" key="11">
    <source>
        <dbReference type="RefSeq" id="XP_027085814.2"/>
    </source>
</evidence>
<dbReference type="Gene3D" id="3.10.20.90">
    <property type="entry name" value="Phosphatidylinositol 3-kinase Catalytic Subunit, Chain A, domain 1"/>
    <property type="match status" value="1"/>
</dbReference>
<evidence type="ECO:0000256" key="1">
    <source>
        <dbReference type="ARBA" id="ARBA00000885"/>
    </source>
</evidence>
<dbReference type="GO" id="GO:0000209">
    <property type="term" value="P:protein polyubiquitination"/>
    <property type="evidence" value="ECO:0007669"/>
    <property type="project" value="TreeGrafter"/>
</dbReference>
<accession>A0A6P6U5S2</accession>
<dbReference type="RefSeq" id="XP_027085814.2">
    <property type="nucleotide sequence ID" value="XM_027230013.2"/>
</dbReference>
<evidence type="ECO:0000256" key="5">
    <source>
        <dbReference type="ARBA" id="ARBA00022786"/>
    </source>
</evidence>
<dbReference type="InterPro" id="IPR050409">
    <property type="entry name" value="E3_ubiq-protein_ligase"/>
</dbReference>
<proteinExistence type="predicted"/>
<evidence type="ECO:0000313" key="10">
    <source>
        <dbReference type="Proteomes" id="UP001652660"/>
    </source>
</evidence>
<feature type="domain" description="Ubiquitin-like" evidence="8">
    <location>
        <begin position="118"/>
        <end position="194"/>
    </location>
</feature>
<dbReference type="InterPro" id="IPR029071">
    <property type="entry name" value="Ubiquitin-like_domsf"/>
</dbReference>
<dbReference type="Gene3D" id="3.30.2160.10">
    <property type="entry name" value="Hect, E3 ligase catalytic domain"/>
    <property type="match status" value="1"/>
</dbReference>
<feature type="region of interest" description="Disordered" evidence="7">
    <location>
        <begin position="65"/>
        <end position="111"/>
    </location>
</feature>
<dbReference type="EC" id="2.3.2.26" evidence="3"/>
<dbReference type="GeneID" id="113707722"/>
<dbReference type="InterPro" id="IPR019956">
    <property type="entry name" value="Ubiquitin_dom"/>
</dbReference>
<dbReference type="PRINTS" id="PR00348">
    <property type="entry name" value="UBIQUITIN"/>
</dbReference>
<organism evidence="10 11">
    <name type="scientific">Coffea arabica</name>
    <name type="common">Arabian coffee</name>
    <dbReference type="NCBI Taxonomy" id="13443"/>
    <lineage>
        <taxon>Eukaryota</taxon>
        <taxon>Viridiplantae</taxon>
        <taxon>Streptophyta</taxon>
        <taxon>Embryophyta</taxon>
        <taxon>Tracheophyta</taxon>
        <taxon>Spermatophyta</taxon>
        <taxon>Magnoliopsida</taxon>
        <taxon>eudicotyledons</taxon>
        <taxon>Gunneridae</taxon>
        <taxon>Pentapetalae</taxon>
        <taxon>asterids</taxon>
        <taxon>lamiids</taxon>
        <taxon>Gentianales</taxon>
        <taxon>Rubiaceae</taxon>
        <taxon>Ixoroideae</taxon>
        <taxon>Gardenieae complex</taxon>
        <taxon>Bertiereae - Coffeeae clade</taxon>
        <taxon>Coffeeae</taxon>
        <taxon>Coffea</taxon>
    </lineage>
</organism>
<reference evidence="10" key="1">
    <citation type="journal article" date="2025" name="Foods">
        <title>Unveiling the Microbial Signatures of Arabica Coffee Cherries: Insights into Ripeness Specific Diversity, Functional Traits, and Implications for Quality and Safety.</title>
        <authorList>
            <consortium name="RefSeq"/>
            <person name="Tenea G.N."/>
            <person name="Cifuentes V."/>
            <person name="Reyes P."/>
            <person name="Cevallos-Vallejos M."/>
        </authorList>
    </citation>
    <scope>NUCLEOTIDE SEQUENCE [LARGE SCALE GENOMIC DNA]</scope>
</reference>
<dbReference type="SUPFAM" id="SSF56204">
    <property type="entry name" value="Hect, E3 ligase catalytic domain"/>
    <property type="match status" value="1"/>
</dbReference>
<evidence type="ECO:0000256" key="7">
    <source>
        <dbReference type="SAM" id="MobiDB-lite"/>
    </source>
</evidence>
<evidence type="ECO:0000256" key="4">
    <source>
        <dbReference type="ARBA" id="ARBA00022679"/>
    </source>
</evidence>